<dbReference type="OrthoDB" id="9776609at2"/>
<keyword evidence="3" id="KW-1185">Reference proteome</keyword>
<reference evidence="2 3" key="1">
    <citation type="submission" date="2018-12" db="EMBL/GenBank/DDBJ databases">
        <authorList>
            <person name="Grouzdev D.S."/>
            <person name="Krutkina M.S."/>
        </authorList>
    </citation>
    <scope>NUCLEOTIDE SEQUENCE [LARGE SCALE GENOMIC DNA]</scope>
    <source>
        <strain evidence="2 3">RmlP026</strain>
    </source>
</reference>
<comment type="caution">
    <text evidence="2">The sequence shown here is derived from an EMBL/GenBank/DDBJ whole genome shotgun (WGS) entry which is preliminary data.</text>
</comment>
<dbReference type="AlphaFoldDB" id="A0A4Q2UFB9"/>
<evidence type="ECO:0000313" key="2">
    <source>
        <dbReference type="EMBL" id="RYC34001.1"/>
    </source>
</evidence>
<feature type="transmembrane region" description="Helical" evidence="1">
    <location>
        <begin position="488"/>
        <end position="506"/>
    </location>
</feature>
<dbReference type="RefSeq" id="WP_129222861.1">
    <property type="nucleotide sequence ID" value="NZ_QYBB01000001.1"/>
</dbReference>
<feature type="transmembrane region" description="Helical" evidence="1">
    <location>
        <begin position="355"/>
        <end position="377"/>
    </location>
</feature>
<feature type="transmembrane region" description="Helical" evidence="1">
    <location>
        <begin position="448"/>
        <end position="468"/>
    </location>
</feature>
<keyword evidence="1" id="KW-1133">Transmembrane helix</keyword>
<dbReference type="PANTHER" id="PTHR34219:SF4">
    <property type="entry name" value="PEPSY DOMAIN-CONTAINING PROTEIN"/>
    <property type="match status" value="1"/>
</dbReference>
<keyword evidence="1" id="KW-0812">Transmembrane</keyword>
<name>A0A4Q2UFB9_9HYPH</name>
<organism evidence="2 3">
    <name type="scientific">Lichenibacterium minor</name>
    <dbReference type="NCBI Taxonomy" id="2316528"/>
    <lineage>
        <taxon>Bacteria</taxon>
        <taxon>Pseudomonadati</taxon>
        <taxon>Pseudomonadota</taxon>
        <taxon>Alphaproteobacteria</taxon>
        <taxon>Hyphomicrobiales</taxon>
        <taxon>Lichenihabitantaceae</taxon>
        <taxon>Lichenibacterium</taxon>
    </lineage>
</organism>
<dbReference type="PANTHER" id="PTHR34219">
    <property type="entry name" value="IRON-REGULATED INNER MEMBRANE PROTEIN-RELATED"/>
    <property type="match status" value="1"/>
</dbReference>
<feature type="transmembrane region" description="Helical" evidence="1">
    <location>
        <begin position="389"/>
        <end position="412"/>
    </location>
</feature>
<dbReference type="Pfam" id="PF03929">
    <property type="entry name" value="PepSY_TM"/>
    <property type="match status" value="1"/>
</dbReference>
<dbReference type="Proteomes" id="UP000290759">
    <property type="component" value="Unassembled WGS sequence"/>
</dbReference>
<feature type="transmembrane region" description="Helical" evidence="1">
    <location>
        <begin position="152"/>
        <end position="179"/>
    </location>
</feature>
<proteinExistence type="predicted"/>
<accession>A0A4Q2UFB9</accession>
<dbReference type="InterPro" id="IPR005625">
    <property type="entry name" value="PepSY-ass_TM"/>
</dbReference>
<feature type="transmembrane region" description="Helical" evidence="1">
    <location>
        <begin position="200"/>
        <end position="224"/>
    </location>
</feature>
<feature type="transmembrane region" description="Helical" evidence="1">
    <location>
        <begin position="12"/>
        <end position="40"/>
    </location>
</feature>
<gene>
    <name evidence="2" type="ORF">D3273_01760</name>
</gene>
<dbReference type="EMBL" id="QYBB01000001">
    <property type="protein sequence ID" value="RYC34001.1"/>
    <property type="molecule type" value="Genomic_DNA"/>
</dbReference>
<evidence type="ECO:0000256" key="1">
    <source>
        <dbReference type="SAM" id="Phobius"/>
    </source>
</evidence>
<evidence type="ECO:0000313" key="3">
    <source>
        <dbReference type="Proteomes" id="UP000290759"/>
    </source>
</evidence>
<keyword evidence="1" id="KW-0472">Membrane</keyword>
<protein>
    <submittedName>
        <fullName evidence="2">PepSY domain-containing protein</fullName>
    </submittedName>
</protein>
<reference evidence="2 3" key="2">
    <citation type="submission" date="2019-02" db="EMBL/GenBank/DDBJ databases">
        <title>'Lichenibacterium ramalinii' gen. nov. sp. nov., 'Lichenibacterium minor' gen. nov. sp. nov.</title>
        <authorList>
            <person name="Pankratov T."/>
        </authorList>
    </citation>
    <scope>NUCLEOTIDE SEQUENCE [LARGE SCALE GENOMIC DNA]</scope>
    <source>
        <strain evidence="2 3">RmlP026</strain>
    </source>
</reference>
<sequence>MIRLPAREHRRLVAIHGWTGVGLGLLLYVVVATGTVAVLAREIGAWSSGTLATRAPLSRALDAAVGRAIVDAPPGLRDTVDLSAAADDRLAVSLRGPAGPDARGIDLDVAPDGAVLRRRDGPAADIEDADPPGALAAFLVDLHVRLYVPAPWGYAVTGVAGLALLAAALSGFAIHRHLLKDIFTLRRGARPGLTARDRHNMAGAWALPFAVVLAVTGSVFSWSASAGFPALAWMSYGGDREALFAALAGPPPPADPTPAPRADLDAVMADAAARAGAAPTYVRLARPGRADARITVYAAPPAGALTGHTLVYDGASGTLLEDRRAFGRVASVGGTLYGLMAPLHFGDFAGPASKVAWAALGLCSCVATLGGIRLWLARRDDRASALLDRCTAIVGLGLPFATAGAAAGFFAGLPGGGGPGWTEAGFLAAAAAATVAGIALPRRRVGPALSAATGIGLALLPALRWAAGEPGWGAALAAGRLAVPSGDVAVLAIAAAFLWTAAPAAMRDRRPFRPGRAVP</sequence>
<feature type="transmembrane region" description="Helical" evidence="1">
    <location>
        <begin position="424"/>
        <end position="441"/>
    </location>
</feature>